<evidence type="ECO:0000256" key="4">
    <source>
        <dbReference type="ARBA" id="ARBA00022747"/>
    </source>
</evidence>
<dbReference type="GO" id="GO:0032259">
    <property type="term" value="P:methylation"/>
    <property type="evidence" value="ECO:0007669"/>
    <property type="project" value="UniProtKB-KW"/>
</dbReference>
<evidence type="ECO:0000313" key="10">
    <source>
        <dbReference type="EMBL" id="MBB2195407.1"/>
    </source>
</evidence>
<dbReference type="InterPro" id="IPR029063">
    <property type="entry name" value="SAM-dependent_MTases_sf"/>
</dbReference>
<dbReference type="Gene3D" id="3.40.50.150">
    <property type="entry name" value="Vaccinia Virus protein VP39"/>
    <property type="match status" value="1"/>
</dbReference>
<dbReference type="NCBIfam" id="TIGR00675">
    <property type="entry name" value="dcm"/>
    <property type="match status" value="1"/>
</dbReference>
<dbReference type="PANTHER" id="PTHR10629:SF52">
    <property type="entry name" value="DNA (CYTOSINE-5)-METHYLTRANSFERASE 1"/>
    <property type="match status" value="1"/>
</dbReference>
<keyword evidence="4" id="KW-0680">Restriction system</keyword>
<dbReference type="PRINTS" id="PR00105">
    <property type="entry name" value="C5METTRFRASE"/>
</dbReference>
<comment type="similarity">
    <text evidence="6 7">Belongs to the class I-like SAM-binding methyltransferase superfamily. C5-methyltransferase family.</text>
</comment>
<dbReference type="InterPro" id="IPR050390">
    <property type="entry name" value="C5-Methyltransferase"/>
</dbReference>
<evidence type="ECO:0000256" key="7">
    <source>
        <dbReference type="RuleBase" id="RU000416"/>
    </source>
</evidence>
<dbReference type="GO" id="GO:0044027">
    <property type="term" value="P:negative regulation of gene expression via chromosomal CpG island methylation"/>
    <property type="evidence" value="ECO:0007669"/>
    <property type="project" value="TreeGrafter"/>
</dbReference>
<dbReference type="RefSeq" id="WP_182975302.1">
    <property type="nucleotide sequence ID" value="NZ_JABEQN010000028.1"/>
</dbReference>
<dbReference type="EC" id="2.1.1.37" evidence="8"/>
<evidence type="ECO:0000313" key="9">
    <source>
        <dbReference type="EMBL" id="MBB2166271.1"/>
    </source>
</evidence>
<gene>
    <name evidence="10" type="ORF">HLH25_17590</name>
    <name evidence="9" type="ORF">HLH26_17410</name>
</gene>
<name>A0A7W4NU08_9PROT</name>
<dbReference type="AlphaFoldDB" id="A0A7W4NU08"/>
<dbReference type="GO" id="GO:0003677">
    <property type="term" value="F:DNA binding"/>
    <property type="evidence" value="ECO:0007669"/>
    <property type="project" value="TreeGrafter"/>
</dbReference>
<dbReference type="InterPro" id="IPR018117">
    <property type="entry name" value="C5_DNA_meth_AS"/>
</dbReference>
<evidence type="ECO:0000256" key="1">
    <source>
        <dbReference type="ARBA" id="ARBA00022603"/>
    </source>
</evidence>
<evidence type="ECO:0000256" key="2">
    <source>
        <dbReference type="ARBA" id="ARBA00022679"/>
    </source>
</evidence>
<reference evidence="11 12" key="1">
    <citation type="submission" date="2020-04" db="EMBL/GenBank/DDBJ databases">
        <title>Description of novel Gluconacetobacter.</title>
        <authorList>
            <person name="Sombolestani A."/>
        </authorList>
    </citation>
    <scope>NUCLEOTIDE SEQUENCE [LARGE SCALE GENOMIC DNA]</scope>
    <source>
        <strain evidence="10 11">LMG 1728</strain>
        <strain evidence="9 12">LMG 1731</strain>
    </source>
</reference>
<sequence>MKALDLFSGPGGLSLGMKRAGIEPVACVEKSKDAVATYDAHTPDAEHYRSDIRSISFERYRGNVDVVFGGPPCQPFSTGGLRKGTADARNMFPEFMRVLKEVRPAAFLAENVPGLATRNRVQYLGELLSEFETLGFNVSWNVVSAADYGVPQKRRRLIIVGMKKGTFWFPKPTHGPDAHIPHVASGSVIDKASPLGEPPDCPVVYAKYPDPRRSPYAGHVYNGGGRPIDLSTPCHTLLASAGGYKTHWIDTMDIAPEYSAHLMAGGAPRDGAVPGARRMTLEESALIQTFPADMWFAGSRSSQYTQVGDAVPPMLGHALGVALRRQLEGATICPMTHYQSEASLPLLMTA</sequence>
<keyword evidence="3 6" id="KW-0949">S-adenosyl-L-methionine</keyword>
<dbReference type="Gene3D" id="3.90.120.10">
    <property type="entry name" value="DNA Methylase, subunit A, domain 2"/>
    <property type="match status" value="1"/>
</dbReference>
<evidence type="ECO:0000256" key="5">
    <source>
        <dbReference type="ARBA" id="ARBA00047422"/>
    </source>
</evidence>
<evidence type="ECO:0000256" key="3">
    <source>
        <dbReference type="ARBA" id="ARBA00022691"/>
    </source>
</evidence>
<organism evidence="9 12">
    <name type="scientific">Gluconacetobacter dulcium</name>
    <dbReference type="NCBI Taxonomy" id="2729096"/>
    <lineage>
        <taxon>Bacteria</taxon>
        <taxon>Pseudomonadati</taxon>
        <taxon>Pseudomonadota</taxon>
        <taxon>Alphaproteobacteria</taxon>
        <taxon>Acetobacterales</taxon>
        <taxon>Acetobacteraceae</taxon>
        <taxon>Gluconacetobacter</taxon>
    </lineage>
</organism>
<accession>A0A7W4NU08</accession>
<keyword evidence="1 6" id="KW-0489">Methyltransferase</keyword>
<dbReference type="Pfam" id="PF00145">
    <property type="entry name" value="DNA_methylase"/>
    <property type="match status" value="2"/>
</dbReference>
<keyword evidence="11" id="KW-1185">Reference proteome</keyword>
<dbReference type="GO" id="GO:0003886">
    <property type="term" value="F:DNA (cytosine-5-)-methyltransferase activity"/>
    <property type="evidence" value="ECO:0007669"/>
    <property type="project" value="UniProtKB-EC"/>
</dbReference>
<feature type="active site" evidence="6">
    <location>
        <position position="73"/>
    </location>
</feature>
<dbReference type="Proteomes" id="UP000561077">
    <property type="component" value="Unassembled WGS sequence"/>
</dbReference>
<dbReference type="EMBL" id="JABEQO010000028">
    <property type="protein sequence ID" value="MBB2166271.1"/>
    <property type="molecule type" value="Genomic_DNA"/>
</dbReference>
<dbReference type="GO" id="GO:0009307">
    <property type="term" value="P:DNA restriction-modification system"/>
    <property type="evidence" value="ECO:0007669"/>
    <property type="project" value="UniProtKB-KW"/>
</dbReference>
<proteinExistence type="inferred from homology"/>
<protein>
    <recommendedName>
        <fullName evidence="8">Cytosine-specific methyltransferase</fullName>
        <ecNumber evidence="8">2.1.1.37</ecNumber>
    </recommendedName>
</protein>
<dbReference type="PROSITE" id="PS51679">
    <property type="entry name" value="SAM_MT_C5"/>
    <property type="match status" value="1"/>
</dbReference>
<comment type="catalytic activity">
    <reaction evidence="5 8">
        <text>a 2'-deoxycytidine in DNA + S-adenosyl-L-methionine = a 5-methyl-2'-deoxycytidine in DNA + S-adenosyl-L-homocysteine + H(+)</text>
        <dbReference type="Rhea" id="RHEA:13681"/>
        <dbReference type="Rhea" id="RHEA-COMP:11369"/>
        <dbReference type="Rhea" id="RHEA-COMP:11370"/>
        <dbReference type="ChEBI" id="CHEBI:15378"/>
        <dbReference type="ChEBI" id="CHEBI:57856"/>
        <dbReference type="ChEBI" id="CHEBI:59789"/>
        <dbReference type="ChEBI" id="CHEBI:85452"/>
        <dbReference type="ChEBI" id="CHEBI:85454"/>
        <dbReference type="EC" id="2.1.1.37"/>
    </reaction>
</comment>
<keyword evidence="2 6" id="KW-0808">Transferase</keyword>
<evidence type="ECO:0000313" key="12">
    <source>
        <dbReference type="Proteomes" id="UP000561077"/>
    </source>
</evidence>
<dbReference type="PROSITE" id="PS00094">
    <property type="entry name" value="C5_MTASE_1"/>
    <property type="match status" value="1"/>
</dbReference>
<evidence type="ECO:0000313" key="11">
    <source>
        <dbReference type="Proteomes" id="UP000540490"/>
    </source>
</evidence>
<evidence type="ECO:0000256" key="6">
    <source>
        <dbReference type="PROSITE-ProRule" id="PRU01016"/>
    </source>
</evidence>
<dbReference type="SUPFAM" id="SSF53335">
    <property type="entry name" value="S-adenosyl-L-methionine-dependent methyltransferases"/>
    <property type="match status" value="1"/>
</dbReference>
<comment type="caution">
    <text evidence="9">The sequence shown here is derived from an EMBL/GenBank/DDBJ whole genome shotgun (WGS) entry which is preliminary data.</text>
</comment>
<dbReference type="EMBL" id="JABEQN010000028">
    <property type="protein sequence ID" value="MBB2195407.1"/>
    <property type="molecule type" value="Genomic_DNA"/>
</dbReference>
<dbReference type="PANTHER" id="PTHR10629">
    <property type="entry name" value="CYTOSINE-SPECIFIC METHYLTRANSFERASE"/>
    <property type="match status" value="1"/>
</dbReference>
<dbReference type="InterPro" id="IPR001525">
    <property type="entry name" value="C5_MeTfrase"/>
</dbReference>
<dbReference type="Proteomes" id="UP000540490">
    <property type="component" value="Unassembled WGS sequence"/>
</dbReference>
<evidence type="ECO:0000256" key="8">
    <source>
        <dbReference type="RuleBase" id="RU000417"/>
    </source>
</evidence>